<dbReference type="SUPFAM" id="SSF109604">
    <property type="entry name" value="HD-domain/PDEase-like"/>
    <property type="match status" value="1"/>
</dbReference>
<evidence type="ECO:0000313" key="4">
    <source>
        <dbReference type="Proteomes" id="UP000309061"/>
    </source>
</evidence>
<dbReference type="SUPFAM" id="SSF52540">
    <property type="entry name" value="P-loop containing nucleoside triphosphate hydrolases"/>
    <property type="match status" value="1"/>
</dbReference>
<evidence type="ECO:0000259" key="2">
    <source>
        <dbReference type="Pfam" id="PF01966"/>
    </source>
</evidence>
<name>A0A6B8KBR9_9HYPH</name>
<dbReference type="Pfam" id="PF01966">
    <property type="entry name" value="HD"/>
    <property type="match status" value="1"/>
</dbReference>
<keyword evidence="1" id="KW-0547">Nucleotide-binding</keyword>
<dbReference type="InterPro" id="IPR003607">
    <property type="entry name" value="HD/PDEase_dom"/>
</dbReference>
<dbReference type="InterPro" id="IPR006674">
    <property type="entry name" value="HD_domain"/>
</dbReference>
<dbReference type="RefSeq" id="WP_136494797.1">
    <property type="nucleotide sequence ID" value="NZ_CP046052.1"/>
</dbReference>
<organism evidence="3 4">
    <name type="scientific">Methylocystis heyeri</name>
    <dbReference type="NCBI Taxonomy" id="391905"/>
    <lineage>
        <taxon>Bacteria</taxon>
        <taxon>Pseudomonadati</taxon>
        <taxon>Pseudomonadota</taxon>
        <taxon>Alphaproteobacteria</taxon>
        <taxon>Hyphomicrobiales</taxon>
        <taxon>Methylocystaceae</taxon>
        <taxon>Methylocystis</taxon>
    </lineage>
</organism>
<dbReference type="CDD" id="cd00077">
    <property type="entry name" value="HDc"/>
    <property type="match status" value="1"/>
</dbReference>
<dbReference type="OrthoDB" id="9805698at2"/>
<evidence type="ECO:0000313" key="3">
    <source>
        <dbReference type="EMBL" id="QGM44495.1"/>
    </source>
</evidence>
<dbReference type="InterPro" id="IPR027417">
    <property type="entry name" value="P-loop_NTPase"/>
</dbReference>
<dbReference type="NCBIfam" id="TIGR00277">
    <property type="entry name" value="HDIG"/>
    <property type="match status" value="1"/>
</dbReference>
<proteinExistence type="predicted"/>
<sequence length="373" mass="42627">MSWLDLLSEDNLRWNEIAAHLPFASSMAHCPQDSVHHAEGDVWTHTRMVVEALHSDAEYQSLPTERRRTLTLAALLHDIGKPLTTTHEWDEKEQRERVRQLGHARIGARMAWRALLQEGADLALRQSVYWPIVWHQRPFHLWSQDNMLRHAILYSAVANWRDLLILARADNRGRIAPNRQQTEDAIALLALWLAENGILDRPWPFADAASQREFVEKPERSPHYATQSPKGSHVVVMCGLPGSGKDSYIRANFEGRAVVSLDALREEMNVAPTDDQGAVIQAAYEAARGHLRIKRDFIWNATNVTRQTREKIISLARGYDAYVAVHVIERPLNVVLRQNKSRERRVPHEVIENLAAKFEPPSVLEAHEAAWVE</sequence>
<dbReference type="Gene3D" id="3.40.50.300">
    <property type="entry name" value="P-loop containing nucleotide triphosphate hydrolases"/>
    <property type="match status" value="1"/>
</dbReference>
<accession>A0A6B8KBR9</accession>
<dbReference type="Gene3D" id="1.10.3210.10">
    <property type="entry name" value="Hypothetical protein af1432"/>
    <property type="match status" value="1"/>
</dbReference>
<dbReference type="KEGG" id="mhey:H2LOC_001605"/>
<dbReference type="Proteomes" id="UP000309061">
    <property type="component" value="Chromosome"/>
</dbReference>
<keyword evidence="4" id="KW-1185">Reference proteome</keyword>
<evidence type="ECO:0000256" key="1">
    <source>
        <dbReference type="ARBA" id="ARBA00022741"/>
    </source>
</evidence>
<dbReference type="EMBL" id="CP046052">
    <property type="protein sequence ID" value="QGM44495.1"/>
    <property type="molecule type" value="Genomic_DNA"/>
</dbReference>
<dbReference type="Pfam" id="PF13671">
    <property type="entry name" value="AAA_33"/>
    <property type="match status" value="1"/>
</dbReference>
<dbReference type="GO" id="GO:0000166">
    <property type="term" value="F:nucleotide binding"/>
    <property type="evidence" value="ECO:0007669"/>
    <property type="project" value="UniProtKB-KW"/>
</dbReference>
<dbReference type="PANTHER" id="PTHR47545">
    <property type="entry name" value="MULTIFUNCTIONAL CCA PROTEIN"/>
    <property type="match status" value="1"/>
</dbReference>
<dbReference type="InterPro" id="IPR050124">
    <property type="entry name" value="tRNA_CCA-adding_enzyme"/>
</dbReference>
<feature type="domain" description="HD" evidence="2">
    <location>
        <begin position="42"/>
        <end position="137"/>
    </location>
</feature>
<dbReference type="AlphaFoldDB" id="A0A6B8KBR9"/>
<protein>
    <submittedName>
        <fullName evidence="3">AAA family ATPase</fullName>
    </submittedName>
</protein>
<reference evidence="3 4" key="1">
    <citation type="submission" date="2019-11" db="EMBL/GenBank/DDBJ databases">
        <title>The genome sequence of Methylocystis heyeri.</title>
        <authorList>
            <person name="Oshkin I.Y."/>
            <person name="Miroshnikov K."/>
            <person name="Dedysh S.N."/>
        </authorList>
    </citation>
    <scope>NUCLEOTIDE SEQUENCE [LARGE SCALE GENOMIC DNA]</scope>
    <source>
        <strain evidence="3 4">H2</strain>
    </source>
</reference>
<gene>
    <name evidence="3" type="ORF">H2LOC_001605</name>
</gene>
<dbReference type="InterPro" id="IPR006675">
    <property type="entry name" value="HDIG_dom"/>
</dbReference>